<dbReference type="AlphaFoldDB" id="A0A4Q2AGE4"/>
<comment type="caution">
    <text evidence="2">The sequence shown here is derived from an EMBL/GenBank/DDBJ whole genome shotgun (WGS) entry which is preliminary data.</text>
</comment>
<reference evidence="2 3" key="1">
    <citation type="submission" date="2018-08" db="EMBL/GenBank/DDBJ databases">
        <title>Mountain-cultivated ginseng endophyte, Burkholderia stabilis and its activity against ginseng root rot disease.</title>
        <authorList>
            <person name="Tapan Kumar M."/>
            <person name="Bae H."/>
            <person name="Shanmugam G."/>
            <person name="Jeon J."/>
        </authorList>
    </citation>
    <scope>NUCLEOTIDE SEQUENCE [LARGE SCALE GENOMIC DNA]</scope>
    <source>
        <strain evidence="2 3">EB159</strain>
    </source>
</reference>
<name>A0A4Q2AGE4_9BURK</name>
<evidence type="ECO:0000313" key="2">
    <source>
        <dbReference type="EMBL" id="RXV68962.1"/>
    </source>
</evidence>
<protein>
    <submittedName>
        <fullName evidence="2">Uncharacterized protein</fullName>
    </submittedName>
</protein>
<feature type="compositionally biased region" description="Basic residues" evidence="1">
    <location>
        <begin position="34"/>
        <end position="46"/>
    </location>
</feature>
<dbReference type="Proteomes" id="UP000289650">
    <property type="component" value="Unassembled WGS sequence"/>
</dbReference>
<feature type="compositionally biased region" description="Polar residues" evidence="1">
    <location>
        <begin position="51"/>
        <end position="64"/>
    </location>
</feature>
<gene>
    <name evidence="2" type="ORF">D1006_28075</name>
</gene>
<evidence type="ECO:0000313" key="3">
    <source>
        <dbReference type="Proteomes" id="UP000289650"/>
    </source>
</evidence>
<organism evidence="2 3">
    <name type="scientific">Burkholderia stabilis</name>
    <dbReference type="NCBI Taxonomy" id="95485"/>
    <lineage>
        <taxon>Bacteria</taxon>
        <taxon>Pseudomonadati</taxon>
        <taxon>Pseudomonadota</taxon>
        <taxon>Betaproteobacteria</taxon>
        <taxon>Burkholderiales</taxon>
        <taxon>Burkholderiaceae</taxon>
        <taxon>Burkholderia</taxon>
        <taxon>Burkholderia cepacia complex</taxon>
    </lineage>
</organism>
<sequence length="137" mass="15501">MAPRRRVKRFTGFISEPSGCFVSQRICVRTRHTAIQKSREKRRNRRASPDASANLSSIKYSTNHNGKHPHQMPIAHQQSLISGFAILRPTFLICSPETNHPSCFRESETVISRSLRKHETCARSTASPPKCETESPT</sequence>
<feature type="region of interest" description="Disordered" evidence="1">
    <location>
        <begin position="34"/>
        <end position="71"/>
    </location>
</feature>
<accession>A0A4Q2AGE4</accession>
<dbReference type="OrthoDB" id="9035752at2"/>
<proteinExistence type="predicted"/>
<dbReference type="EMBL" id="QWEX01000002">
    <property type="protein sequence ID" value="RXV68962.1"/>
    <property type="molecule type" value="Genomic_DNA"/>
</dbReference>
<evidence type="ECO:0000256" key="1">
    <source>
        <dbReference type="SAM" id="MobiDB-lite"/>
    </source>
</evidence>